<organism evidence="1 2">
    <name type="scientific">Russula earlei</name>
    <dbReference type="NCBI Taxonomy" id="71964"/>
    <lineage>
        <taxon>Eukaryota</taxon>
        <taxon>Fungi</taxon>
        <taxon>Dikarya</taxon>
        <taxon>Basidiomycota</taxon>
        <taxon>Agaricomycotina</taxon>
        <taxon>Agaricomycetes</taxon>
        <taxon>Russulales</taxon>
        <taxon>Russulaceae</taxon>
        <taxon>Russula</taxon>
    </lineage>
</organism>
<dbReference type="EMBL" id="JAGFNK010000052">
    <property type="protein sequence ID" value="KAI9509961.1"/>
    <property type="molecule type" value="Genomic_DNA"/>
</dbReference>
<reference evidence="1" key="1">
    <citation type="submission" date="2021-03" db="EMBL/GenBank/DDBJ databases">
        <title>Evolutionary priming and transition to the ectomycorrhizal habit in an iconic lineage of mushroom-forming fungi: is preadaptation a requirement?</title>
        <authorList>
            <consortium name="DOE Joint Genome Institute"/>
            <person name="Looney B.P."/>
            <person name="Miyauchi S."/>
            <person name="Morin E."/>
            <person name="Drula E."/>
            <person name="Courty P.E."/>
            <person name="Chicoki N."/>
            <person name="Fauchery L."/>
            <person name="Kohler A."/>
            <person name="Kuo A."/>
            <person name="LaButti K."/>
            <person name="Pangilinan J."/>
            <person name="Lipzen A."/>
            <person name="Riley R."/>
            <person name="Andreopoulos W."/>
            <person name="He G."/>
            <person name="Johnson J."/>
            <person name="Barry K.W."/>
            <person name="Grigoriev I.V."/>
            <person name="Nagy L."/>
            <person name="Hibbett D."/>
            <person name="Henrissat B."/>
            <person name="Matheny P.B."/>
            <person name="Labbe J."/>
            <person name="Martin A.F."/>
        </authorList>
    </citation>
    <scope>NUCLEOTIDE SEQUENCE</scope>
    <source>
        <strain evidence="1">BPL698</strain>
    </source>
</reference>
<dbReference type="Proteomes" id="UP001207468">
    <property type="component" value="Unassembled WGS sequence"/>
</dbReference>
<evidence type="ECO:0000313" key="2">
    <source>
        <dbReference type="Proteomes" id="UP001207468"/>
    </source>
</evidence>
<proteinExistence type="predicted"/>
<gene>
    <name evidence="1" type="ORF">F5148DRAFT_1282429</name>
</gene>
<keyword evidence="2" id="KW-1185">Reference proteome</keyword>
<comment type="caution">
    <text evidence="1">The sequence shown here is derived from an EMBL/GenBank/DDBJ whole genome shotgun (WGS) entry which is preliminary data.</text>
</comment>
<sequence>MSTSSLRTSWRSRPVLFRRGLATEAAAAAPSPEGKPPPRPIVRTAVILNRSPILTRTPTSLERAYYAYQARVQRALHNPFPRELYFKPGSLLESKFNLEERRRDRKAFGPGFGADHPLAPGAGVTAQDLKKFGRDVDETPAPRVHASDESGDVKSLDRKGQRNLYLLVRQKTDEGFVWRFPETAVAGKELLHESVARGLRESCGEAMDTWIVTRKPIGLYEIHPPAPIQPGDPAAPPKHTSWPVKQGQGNLSQTVAWLTKKEIAKRVNPEYWDGVKDMLSDF</sequence>
<evidence type="ECO:0000313" key="1">
    <source>
        <dbReference type="EMBL" id="KAI9509961.1"/>
    </source>
</evidence>
<name>A0ACC0UEL2_9AGAM</name>
<accession>A0ACC0UEL2</accession>
<protein>
    <submittedName>
        <fullName evidence="1">50S ribosomal subunit L30</fullName>
    </submittedName>
</protein>